<dbReference type="HOGENOM" id="CLU_2625154_0_0_1"/>
<feature type="compositionally biased region" description="Basic and acidic residues" evidence="1">
    <location>
        <begin position="67"/>
        <end position="78"/>
    </location>
</feature>
<reference evidence="4" key="1">
    <citation type="submission" date="2011-08" db="EMBL/GenBank/DDBJ databases">
        <authorList>
            <person name="Rombauts S."/>
        </authorList>
    </citation>
    <scope>NUCLEOTIDE SEQUENCE</scope>
    <source>
        <strain evidence="4">London</strain>
    </source>
</reference>
<feature type="compositionally biased region" description="Acidic residues" evidence="1">
    <location>
        <begin position="57"/>
        <end position="66"/>
    </location>
</feature>
<evidence type="ECO:0000313" key="4">
    <source>
        <dbReference type="Proteomes" id="UP000015104"/>
    </source>
</evidence>
<dbReference type="Proteomes" id="UP000015104">
    <property type="component" value="Unassembled WGS sequence"/>
</dbReference>
<reference evidence="3" key="2">
    <citation type="submission" date="2015-06" db="UniProtKB">
        <authorList>
            <consortium name="EnsemblMetazoa"/>
        </authorList>
    </citation>
    <scope>IDENTIFICATION</scope>
</reference>
<evidence type="ECO:0000313" key="3">
    <source>
        <dbReference type="EnsemblMetazoa" id="tetur07g04620.1"/>
    </source>
</evidence>
<organism evidence="3 4">
    <name type="scientific">Tetranychus urticae</name>
    <name type="common">Two-spotted spider mite</name>
    <dbReference type="NCBI Taxonomy" id="32264"/>
    <lineage>
        <taxon>Eukaryota</taxon>
        <taxon>Metazoa</taxon>
        <taxon>Ecdysozoa</taxon>
        <taxon>Arthropoda</taxon>
        <taxon>Chelicerata</taxon>
        <taxon>Arachnida</taxon>
        <taxon>Acari</taxon>
        <taxon>Acariformes</taxon>
        <taxon>Trombidiformes</taxon>
        <taxon>Prostigmata</taxon>
        <taxon>Eleutherengona</taxon>
        <taxon>Raphignathae</taxon>
        <taxon>Tetranychoidea</taxon>
        <taxon>Tetranychidae</taxon>
        <taxon>Tetranychus</taxon>
    </lineage>
</organism>
<feature type="region of interest" description="Disordered" evidence="1">
    <location>
        <begin position="55"/>
        <end position="78"/>
    </location>
</feature>
<dbReference type="EMBL" id="CAEY01001890">
    <property type="status" value="NOT_ANNOTATED_CDS"/>
    <property type="molecule type" value="Genomic_DNA"/>
</dbReference>
<keyword evidence="2" id="KW-0472">Membrane</keyword>
<keyword evidence="4" id="KW-1185">Reference proteome</keyword>
<dbReference type="EnsemblMetazoa" id="tetur07g04620.1">
    <property type="protein sequence ID" value="tetur07g04620.1"/>
    <property type="gene ID" value="tetur07g04620"/>
</dbReference>
<keyword evidence="2" id="KW-0812">Transmembrane</keyword>
<evidence type="ECO:0000256" key="1">
    <source>
        <dbReference type="SAM" id="MobiDB-lite"/>
    </source>
</evidence>
<keyword evidence="2" id="KW-1133">Transmembrane helix</keyword>
<evidence type="ECO:0000256" key="2">
    <source>
        <dbReference type="SAM" id="Phobius"/>
    </source>
</evidence>
<proteinExistence type="predicted"/>
<feature type="transmembrane region" description="Helical" evidence="2">
    <location>
        <begin position="27"/>
        <end position="47"/>
    </location>
</feature>
<sequence>MAPKYVGTAFGFSNTLTSTESVSKWNLVFHVVAGLQVVGILIFITFATSEPQAWATIDEDNDEEEENDRKDVPHQLRA</sequence>
<name>T1K9E3_TETUR</name>
<dbReference type="AlphaFoldDB" id="T1K9E3"/>
<evidence type="ECO:0008006" key="5">
    <source>
        <dbReference type="Google" id="ProtNLM"/>
    </source>
</evidence>
<protein>
    <recommendedName>
        <fullName evidence="5">Major facilitator superfamily (MFS) profile domain-containing protein</fullName>
    </recommendedName>
</protein>
<accession>T1K9E3</accession>